<dbReference type="CDD" id="cd06257">
    <property type="entry name" value="DnaJ"/>
    <property type="match status" value="1"/>
</dbReference>
<organism evidence="3">
    <name type="scientific">Ananas comosus var. bracteatus</name>
    <name type="common">red pineapple</name>
    <dbReference type="NCBI Taxonomy" id="296719"/>
    <lineage>
        <taxon>Eukaryota</taxon>
        <taxon>Viridiplantae</taxon>
        <taxon>Streptophyta</taxon>
        <taxon>Embryophyta</taxon>
        <taxon>Tracheophyta</taxon>
        <taxon>Spermatophyta</taxon>
        <taxon>Magnoliopsida</taxon>
        <taxon>Liliopsida</taxon>
        <taxon>Poales</taxon>
        <taxon>Bromeliaceae</taxon>
        <taxon>Bromelioideae</taxon>
        <taxon>Ananas</taxon>
    </lineage>
</organism>
<evidence type="ECO:0000259" key="2">
    <source>
        <dbReference type="PROSITE" id="PS50076"/>
    </source>
</evidence>
<feature type="compositionally biased region" description="Basic and acidic residues" evidence="1">
    <location>
        <begin position="10"/>
        <end position="28"/>
    </location>
</feature>
<dbReference type="InterPro" id="IPR036869">
    <property type="entry name" value="J_dom_sf"/>
</dbReference>
<proteinExistence type="predicted"/>
<dbReference type="Pfam" id="PF00226">
    <property type="entry name" value="DnaJ"/>
    <property type="match status" value="1"/>
</dbReference>
<feature type="region of interest" description="Disordered" evidence="1">
    <location>
        <begin position="1"/>
        <end position="28"/>
    </location>
</feature>
<dbReference type="GO" id="GO:0005783">
    <property type="term" value="C:endoplasmic reticulum"/>
    <property type="evidence" value="ECO:0007669"/>
    <property type="project" value="UniProtKB-ARBA"/>
</dbReference>
<dbReference type="PANTHER" id="PTHR44916">
    <property type="entry name" value="CHAPERONE DNAJ-DOMAIN SUPERFAMILY PROTEIN-RELATED"/>
    <property type="match status" value="1"/>
</dbReference>
<accession>A0A6V7QXK9</accession>
<dbReference type="PANTHER" id="PTHR44916:SF1">
    <property type="entry name" value="CHAPERONE DNAJ-DOMAIN SUPERFAMILY PROTEIN-RELATED"/>
    <property type="match status" value="1"/>
</dbReference>
<evidence type="ECO:0000313" key="3">
    <source>
        <dbReference type="EMBL" id="CAD1847466.1"/>
    </source>
</evidence>
<name>A0A6V7QXK9_ANACO</name>
<dbReference type="EMBL" id="CAJEUB010000055">
    <property type="protein sequence ID" value="CAD1847466.1"/>
    <property type="molecule type" value="Genomic_DNA"/>
</dbReference>
<dbReference type="InterPro" id="IPR042977">
    <property type="entry name" value="AtJ6-like"/>
</dbReference>
<dbReference type="PROSITE" id="PS50076">
    <property type="entry name" value="DNAJ_2"/>
    <property type="match status" value="1"/>
</dbReference>
<feature type="domain" description="J" evidence="2">
    <location>
        <begin position="32"/>
        <end position="95"/>
    </location>
</feature>
<dbReference type="AlphaFoldDB" id="A0A6V7QXK9"/>
<protein>
    <recommendedName>
        <fullName evidence="2">J domain-containing protein</fullName>
    </recommendedName>
</protein>
<sequence>MERKKRSRVSKGDEKQHREKVRDEESMDAEKSLYEILGMERTASQQEIKKAYYKLALHLHQIRNVGTSQRKVSDLQNVMSVLGDEEKQAIYDQTGCVDDVFSSEAAENLQQFFRSMFRKENLKQQRHTRNGQNEFLKLDYQLILWRRRKEQFDSIISPIISKCGGLATHEPTEEEFHRAQQEARKEAGQKAETLVSSLLQGSQFTILIN</sequence>
<reference evidence="3" key="1">
    <citation type="submission" date="2020-07" db="EMBL/GenBank/DDBJ databases">
        <authorList>
            <person name="Lin J."/>
        </authorList>
    </citation>
    <scope>NUCLEOTIDE SEQUENCE</scope>
</reference>
<dbReference type="SMART" id="SM00271">
    <property type="entry name" value="DnaJ"/>
    <property type="match status" value="1"/>
</dbReference>
<evidence type="ECO:0000256" key="1">
    <source>
        <dbReference type="SAM" id="MobiDB-lite"/>
    </source>
</evidence>
<dbReference type="InterPro" id="IPR001623">
    <property type="entry name" value="DnaJ_domain"/>
</dbReference>
<dbReference type="SUPFAM" id="SSF46565">
    <property type="entry name" value="Chaperone J-domain"/>
    <property type="match status" value="1"/>
</dbReference>
<dbReference type="Gene3D" id="1.10.287.110">
    <property type="entry name" value="DnaJ domain"/>
    <property type="match status" value="1"/>
</dbReference>
<gene>
    <name evidence="3" type="ORF">CB5_LOCUS30677</name>
</gene>
<dbReference type="PRINTS" id="PR00625">
    <property type="entry name" value="JDOMAIN"/>
</dbReference>